<dbReference type="AlphaFoldDB" id="A0AA48HGL8"/>
<feature type="chain" id="PRO_5041459418" description="Solute-binding protein family 3/N-terminal domain-containing protein" evidence="1">
    <location>
        <begin position="33"/>
        <end position="245"/>
    </location>
</feature>
<dbReference type="SUPFAM" id="SSF53850">
    <property type="entry name" value="Periplasmic binding protein-like II"/>
    <property type="match status" value="1"/>
</dbReference>
<sequence>MLAVASVFNRKVFKSKTFYFLLSLFIAVPAQAQEWRVVTELLPPLQIKQGENVAGEAVTRVRALLAANALELPIEVYPWARAYELAKNRPNTLIFSMARYASREQSFHWIGSMGEIQFSFIALADREEIQIHSVEDAQKWILGTVRNDFIHDWLLRKGFSEDKHFVVRSDLSELADLLYKGLIDGLLVNKEVITIIAAQKGYDAERIRAWFQPHDLSTHLYLGANIDSDIEVVKKLQASYLQLFQ</sequence>
<gene>
    <name evidence="2" type="ORF">MACH26_04800</name>
</gene>
<reference evidence="2" key="1">
    <citation type="submission" date="2023-01" db="EMBL/GenBank/DDBJ databases">
        <title>Complete genome sequence of Planctobacterium marinum strain Dej080120_11.</title>
        <authorList>
            <person name="Ueki S."/>
            <person name="Maruyama F."/>
        </authorList>
    </citation>
    <scope>NUCLEOTIDE SEQUENCE</scope>
    <source>
        <strain evidence="2">Dej080120_11</strain>
    </source>
</reference>
<evidence type="ECO:0000313" key="2">
    <source>
        <dbReference type="EMBL" id="BDX04959.1"/>
    </source>
</evidence>
<dbReference type="PANTHER" id="PTHR38834">
    <property type="entry name" value="PERIPLASMIC SUBSTRATE BINDING PROTEIN FAMILY 3"/>
    <property type="match status" value="1"/>
</dbReference>
<organism evidence="2 3">
    <name type="scientific">Planctobacterium marinum</name>
    <dbReference type="NCBI Taxonomy" id="1631968"/>
    <lineage>
        <taxon>Bacteria</taxon>
        <taxon>Pseudomonadati</taxon>
        <taxon>Pseudomonadota</taxon>
        <taxon>Gammaproteobacteria</taxon>
        <taxon>Alteromonadales</taxon>
        <taxon>Alteromonadaceae</taxon>
        <taxon>Planctobacterium</taxon>
    </lineage>
</organism>
<evidence type="ECO:0000313" key="3">
    <source>
        <dbReference type="Proteomes" id="UP001333710"/>
    </source>
</evidence>
<dbReference type="PANTHER" id="PTHR38834:SF3">
    <property type="entry name" value="SOLUTE-BINDING PROTEIN FAMILY 3_N-TERMINAL DOMAIN-CONTAINING PROTEIN"/>
    <property type="match status" value="1"/>
</dbReference>
<keyword evidence="1" id="KW-0732">Signal</keyword>
<accession>A0AA48HGL8</accession>
<dbReference type="RefSeq" id="WP_338290852.1">
    <property type="nucleotide sequence ID" value="NZ_AP027272.1"/>
</dbReference>
<evidence type="ECO:0008006" key="4">
    <source>
        <dbReference type="Google" id="ProtNLM"/>
    </source>
</evidence>
<name>A0AA48HGL8_9ALTE</name>
<protein>
    <recommendedName>
        <fullName evidence="4">Solute-binding protein family 3/N-terminal domain-containing protein</fullName>
    </recommendedName>
</protein>
<feature type="signal peptide" evidence="1">
    <location>
        <begin position="1"/>
        <end position="32"/>
    </location>
</feature>
<dbReference type="KEGG" id="pmaw:MACH26_04800"/>
<dbReference type="Proteomes" id="UP001333710">
    <property type="component" value="Chromosome"/>
</dbReference>
<keyword evidence="3" id="KW-1185">Reference proteome</keyword>
<dbReference type="Gene3D" id="3.40.190.10">
    <property type="entry name" value="Periplasmic binding protein-like II"/>
    <property type="match status" value="2"/>
</dbReference>
<proteinExistence type="predicted"/>
<evidence type="ECO:0000256" key="1">
    <source>
        <dbReference type="SAM" id="SignalP"/>
    </source>
</evidence>
<dbReference type="EMBL" id="AP027272">
    <property type="protein sequence ID" value="BDX04959.1"/>
    <property type="molecule type" value="Genomic_DNA"/>
</dbReference>